<dbReference type="GO" id="GO:0016740">
    <property type="term" value="F:transferase activity"/>
    <property type="evidence" value="ECO:0007669"/>
    <property type="project" value="UniProtKB-KW"/>
</dbReference>
<keyword evidence="2" id="KW-0802">TPR repeat</keyword>
<proteinExistence type="inferred from homology"/>
<dbReference type="PROSITE" id="PS50005">
    <property type="entry name" value="TPR"/>
    <property type="match status" value="1"/>
</dbReference>
<dbReference type="PANTHER" id="PTHR43630:SF2">
    <property type="entry name" value="GLYCOSYLTRANSFERASE"/>
    <property type="match status" value="1"/>
</dbReference>
<dbReference type="Gene3D" id="3.90.550.10">
    <property type="entry name" value="Spore Coat Polysaccharide Biosynthesis Protein SpsA, Chain A"/>
    <property type="match status" value="1"/>
</dbReference>
<dbReference type="RefSeq" id="WP_171680318.1">
    <property type="nucleotide sequence ID" value="NZ_JABGBN010000003.1"/>
</dbReference>
<comment type="similarity">
    <text evidence="1">Belongs to the glycosyltransferase 2 family. WaaE/KdtX subfamily.</text>
</comment>
<dbReference type="InterPro" id="IPR029044">
    <property type="entry name" value="Nucleotide-diphossugar_trans"/>
</dbReference>
<comment type="caution">
    <text evidence="4">The sequence shown here is derived from an EMBL/GenBank/DDBJ whole genome shotgun (WGS) entry which is preliminary data.</text>
</comment>
<dbReference type="Proteomes" id="UP000537862">
    <property type="component" value="Unassembled WGS sequence"/>
</dbReference>
<dbReference type="AlphaFoldDB" id="A0A849P775"/>
<dbReference type="Gene3D" id="1.25.40.10">
    <property type="entry name" value="Tetratricopeptide repeat domain"/>
    <property type="match status" value="1"/>
</dbReference>
<gene>
    <name evidence="4" type="ORF">HKX39_05425</name>
</gene>
<dbReference type="Pfam" id="PF00535">
    <property type="entry name" value="Glycos_transf_2"/>
    <property type="match status" value="1"/>
</dbReference>
<dbReference type="InterPro" id="IPR001173">
    <property type="entry name" value="Glyco_trans_2-like"/>
</dbReference>
<evidence type="ECO:0000259" key="3">
    <source>
        <dbReference type="Pfam" id="PF00535"/>
    </source>
</evidence>
<evidence type="ECO:0000313" key="4">
    <source>
        <dbReference type="EMBL" id="NOL51615.1"/>
    </source>
</evidence>
<dbReference type="SUPFAM" id="SSF53448">
    <property type="entry name" value="Nucleotide-diphospho-sugar transferases"/>
    <property type="match status" value="1"/>
</dbReference>
<reference evidence="4 5" key="1">
    <citation type="submission" date="2020-05" db="EMBL/GenBank/DDBJ databases">
        <authorList>
            <person name="Niu N."/>
        </authorList>
    </citation>
    <scope>NUCLEOTIDE SEQUENCE [LARGE SCALE GENOMIC DNA]</scope>
    <source>
        <strain evidence="4 5">3340-03</strain>
    </source>
</reference>
<dbReference type="EMBL" id="JABGBN010000003">
    <property type="protein sequence ID" value="NOL51615.1"/>
    <property type="molecule type" value="Genomic_DNA"/>
</dbReference>
<evidence type="ECO:0000256" key="2">
    <source>
        <dbReference type="PROSITE-ProRule" id="PRU00339"/>
    </source>
</evidence>
<dbReference type="SUPFAM" id="SSF48452">
    <property type="entry name" value="TPR-like"/>
    <property type="match status" value="1"/>
</dbReference>
<keyword evidence="5" id="KW-1185">Reference proteome</keyword>
<dbReference type="PANTHER" id="PTHR43630">
    <property type="entry name" value="POLY-BETA-1,6-N-ACETYL-D-GLUCOSAMINE SYNTHASE"/>
    <property type="match status" value="1"/>
</dbReference>
<evidence type="ECO:0000256" key="1">
    <source>
        <dbReference type="ARBA" id="ARBA00038494"/>
    </source>
</evidence>
<dbReference type="InterPro" id="IPR011990">
    <property type="entry name" value="TPR-like_helical_dom_sf"/>
</dbReference>
<protein>
    <submittedName>
        <fullName evidence="4">Glycosyltransferase</fullName>
    </submittedName>
</protein>
<keyword evidence="4" id="KW-0808">Transferase</keyword>
<feature type="repeat" description="TPR" evidence="2">
    <location>
        <begin position="238"/>
        <end position="271"/>
    </location>
</feature>
<organism evidence="4 5">
    <name type="scientific">Pelistega suis</name>
    <dbReference type="NCBI Taxonomy" id="1631957"/>
    <lineage>
        <taxon>Bacteria</taxon>
        <taxon>Pseudomonadati</taxon>
        <taxon>Pseudomonadota</taxon>
        <taxon>Betaproteobacteria</taxon>
        <taxon>Burkholderiales</taxon>
        <taxon>Alcaligenaceae</taxon>
        <taxon>Pelistega</taxon>
    </lineage>
</organism>
<feature type="domain" description="Glycosyltransferase 2-like" evidence="3">
    <location>
        <begin position="8"/>
        <end position="99"/>
    </location>
</feature>
<dbReference type="InterPro" id="IPR019734">
    <property type="entry name" value="TPR_rpt"/>
</dbReference>
<sequence length="397" mass="46953">MSTICLNMIVKNESHIIEKTLENLCQHLTFDYWVISDTGSTDNTVTLIEQFFKQRQIPGEIYHAEWKNFAYNRNLALQAATKKTDYVLFFDADDSLHGEVIIPESLNQDAYFFKFGAQTSGTAYQRLLLVRNDGSFYWRGVLHEFIERRIPASHGLIDGDYYVISGRLGDRNKNPQQKYINDARLLEQACFDNQEPDLLPRYMFYCAQSFRDAGLSEKALEWYTKRAQFAEGWVDERYLSYLAVGFIYEGREDYEAAQQAWLQAVCLCPERAEAWYHLARRCNWQGHYTLAYTYARQGCEYAFPTNSRLFLSVDIYRYWRYYEYCLNAALLQKWEESYQGFKQLVEYAPADLIMRLEVYLPHYREFLMKDNFEQVSQLQQMLEIKGLTSFFMLLLGK</sequence>
<evidence type="ECO:0000313" key="5">
    <source>
        <dbReference type="Proteomes" id="UP000537862"/>
    </source>
</evidence>
<name>A0A849P775_9BURK</name>
<accession>A0A849P775</accession>